<evidence type="ECO:0000256" key="2">
    <source>
        <dbReference type="ARBA" id="ARBA00022574"/>
    </source>
</evidence>
<dbReference type="InterPro" id="IPR041667">
    <property type="entry name" value="Cupin_8"/>
</dbReference>
<keyword evidence="5 12" id="KW-0175">Coiled coil</keyword>
<dbReference type="CDD" id="cd00200">
    <property type="entry name" value="WD40"/>
    <property type="match status" value="1"/>
</dbReference>
<comment type="subcellular location">
    <subcellularLocation>
        <location evidence="1">Mitochondrion outer membrane</location>
        <topology evidence="1">Peripheral membrane protein</topology>
        <orientation evidence="1">Cytoplasmic side</orientation>
    </subcellularLocation>
</comment>
<evidence type="ECO:0000259" key="14">
    <source>
        <dbReference type="PROSITE" id="PS51184"/>
    </source>
</evidence>
<dbReference type="AlphaFoldDB" id="A0A086TCW7"/>
<evidence type="ECO:0000313" key="15">
    <source>
        <dbReference type="EMBL" id="KFH47199.1"/>
    </source>
</evidence>
<feature type="compositionally biased region" description="Polar residues" evidence="13">
    <location>
        <begin position="658"/>
        <end position="667"/>
    </location>
</feature>
<evidence type="ECO:0000256" key="9">
    <source>
        <dbReference type="ARBA" id="ARBA00039789"/>
    </source>
</evidence>
<feature type="compositionally biased region" description="Basic and acidic residues" evidence="13">
    <location>
        <begin position="146"/>
        <end position="158"/>
    </location>
</feature>
<dbReference type="EMBL" id="JPKY01000012">
    <property type="protein sequence ID" value="KFH47199.1"/>
    <property type="molecule type" value="Genomic_DNA"/>
</dbReference>
<organism evidence="15 16">
    <name type="scientific">Hapsidospora chrysogenum (strain ATCC 11550 / CBS 779.69 / DSM 880 / IAM 14645 / JCM 23072 / IMI 49137)</name>
    <name type="common">Acremonium chrysogenum</name>
    <dbReference type="NCBI Taxonomy" id="857340"/>
    <lineage>
        <taxon>Eukaryota</taxon>
        <taxon>Fungi</taxon>
        <taxon>Dikarya</taxon>
        <taxon>Ascomycota</taxon>
        <taxon>Pezizomycotina</taxon>
        <taxon>Sordariomycetes</taxon>
        <taxon>Hypocreomycetidae</taxon>
        <taxon>Hypocreales</taxon>
        <taxon>Bionectriaceae</taxon>
        <taxon>Hapsidospora</taxon>
    </lineage>
</organism>
<dbReference type="PANTHER" id="PTHR22847:SF637">
    <property type="entry name" value="WD REPEAT DOMAIN 5B"/>
    <property type="match status" value="1"/>
</dbReference>
<evidence type="ECO:0000256" key="4">
    <source>
        <dbReference type="ARBA" id="ARBA00022787"/>
    </source>
</evidence>
<accession>A0A086TCW7</accession>
<keyword evidence="2 11" id="KW-0853">WD repeat</keyword>
<dbReference type="FunFam" id="2.130.10.10:FF:000881">
    <property type="entry name" value="Mitochondrial division protein 1"/>
    <property type="match status" value="1"/>
</dbReference>
<dbReference type="InterPro" id="IPR020472">
    <property type="entry name" value="WD40_PAC1"/>
</dbReference>
<evidence type="ECO:0000256" key="5">
    <source>
        <dbReference type="ARBA" id="ARBA00023054"/>
    </source>
</evidence>
<feature type="coiled-coil region" evidence="12">
    <location>
        <begin position="225"/>
        <end position="252"/>
    </location>
</feature>
<dbReference type="STRING" id="857340.A0A086TCW7"/>
<feature type="region of interest" description="Disordered" evidence="13">
    <location>
        <begin position="132"/>
        <end position="158"/>
    </location>
</feature>
<evidence type="ECO:0000313" key="16">
    <source>
        <dbReference type="Proteomes" id="UP000029964"/>
    </source>
</evidence>
<dbReference type="InterPro" id="IPR019775">
    <property type="entry name" value="WD40_repeat_CS"/>
</dbReference>
<feature type="domain" description="JmjC" evidence="14">
    <location>
        <begin position="986"/>
        <end position="1150"/>
    </location>
</feature>
<reference evidence="16" key="1">
    <citation type="journal article" date="2014" name="Genome Announc.">
        <title>Genome sequence and annotation of Acremonium chrysogenum, producer of the beta-lactam antibiotic cephalosporin C.</title>
        <authorList>
            <person name="Terfehr D."/>
            <person name="Dahlmann T.A."/>
            <person name="Specht T."/>
            <person name="Zadra I."/>
            <person name="Kuernsteiner H."/>
            <person name="Kueck U."/>
        </authorList>
    </citation>
    <scope>NUCLEOTIDE SEQUENCE [LARGE SCALE GENOMIC DNA]</scope>
    <source>
        <strain evidence="16">ATCC 11550 / CBS 779.69 / DSM 880 / IAM 14645 / JCM 23072 / IMI 49137</strain>
    </source>
</reference>
<dbReference type="PROSITE" id="PS50294">
    <property type="entry name" value="WD_REPEATS_REGION"/>
    <property type="match status" value="4"/>
</dbReference>
<dbReference type="InterPro" id="IPR036322">
    <property type="entry name" value="WD40_repeat_dom_sf"/>
</dbReference>
<dbReference type="GO" id="GO:0005741">
    <property type="term" value="C:mitochondrial outer membrane"/>
    <property type="evidence" value="ECO:0007669"/>
    <property type="project" value="UniProtKB-SubCell"/>
</dbReference>
<evidence type="ECO:0000256" key="11">
    <source>
        <dbReference type="PROSITE-ProRule" id="PRU00221"/>
    </source>
</evidence>
<comment type="function">
    <text evidence="10">Involved in mitochondrial fission. Acts as an adapter protein required to form mitochondrial fission complexes. Formation of these complexes is required to promote constriction and fission of the mitochondrial compartment at a late step in mitochondrial division.</text>
</comment>
<evidence type="ECO:0000256" key="1">
    <source>
        <dbReference type="ARBA" id="ARBA00004570"/>
    </source>
</evidence>
<dbReference type="Pfam" id="PF00400">
    <property type="entry name" value="WD40"/>
    <property type="match status" value="4"/>
</dbReference>
<comment type="similarity">
    <text evidence="8">Belongs to the WD repeat MDV1/CAF4 family.</text>
</comment>
<dbReference type="InterPro" id="IPR003347">
    <property type="entry name" value="JmjC_dom"/>
</dbReference>
<dbReference type="PROSITE" id="PS51184">
    <property type="entry name" value="JMJC"/>
    <property type="match status" value="1"/>
</dbReference>
<dbReference type="Gene3D" id="2.60.120.650">
    <property type="entry name" value="Cupin"/>
    <property type="match status" value="1"/>
</dbReference>
<feature type="repeat" description="WD" evidence="11">
    <location>
        <begin position="538"/>
        <end position="577"/>
    </location>
</feature>
<dbReference type="SUPFAM" id="SSF51197">
    <property type="entry name" value="Clavaminate synthase-like"/>
    <property type="match status" value="1"/>
</dbReference>
<feature type="region of interest" description="Disordered" evidence="13">
    <location>
        <begin position="686"/>
        <end position="711"/>
    </location>
</feature>
<feature type="repeat" description="WD" evidence="11">
    <location>
        <begin position="515"/>
        <end position="537"/>
    </location>
</feature>
<evidence type="ECO:0000256" key="6">
    <source>
        <dbReference type="ARBA" id="ARBA00023128"/>
    </source>
</evidence>
<dbReference type="SMART" id="SM00320">
    <property type="entry name" value="WD40"/>
    <property type="match status" value="6"/>
</dbReference>
<keyword evidence="6" id="KW-0496">Mitochondrion</keyword>
<dbReference type="PROSITE" id="PS50082">
    <property type="entry name" value="WD_REPEATS_2"/>
    <property type="match status" value="5"/>
</dbReference>
<keyword evidence="4" id="KW-1000">Mitochondrion outer membrane</keyword>
<dbReference type="PRINTS" id="PR00320">
    <property type="entry name" value="GPROTEINBRPT"/>
</dbReference>
<dbReference type="SUPFAM" id="SSF50978">
    <property type="entry name" value="WD40 repeat-like"/>
    <property type="match status" value="1"/>
</dbReference>
<dbReference type="PANTHER" id="PTHR22847">
    <property type="entry name" value="WD40 REPEAT PROTEIN"/>
    <property type="match status" value="1"/>
</dbReference>
<evidence type="ECO:0000256" key="8">
    <source>
        <dbReference type="ARBA" id="ARBA00038415"/>
    </source>
</evidence>
<dbReference type="OrthoDB" id="496at2759"/>
<evidence type="ECO:0000256" key="3">
    <source>
        <dbReference type="ARBA" id="ARBA00022737"/>
    </source>
</evidence>
<dbReference type="GO" id="GO:1990234">
    <property type="term" value="C:transferase complex"/>
    <property type="evidence" value="ECO:0007669"/>
    <property type="project" value="UniProtKB-ARBA"/>
</dbReference>
<name>A0A086TCW7_HAPC1</name>
<keyword evidence="7" id="KW-0472">Membrane</keyword>
<dbReference type="Proteomes" id="UP000029964">
    <property type="component" value="Unassembled WGS sequence"/>
</dbReference>
<dbReference type="Gene3D" id="2.130.10.10">
    <property type="entry name" value="YVTN repeat-like/Quinoprotein amine dehydrogenase"/>
    <property type="match status" value="2"/>
</dbReference>
<dbReference type="CDD" id="cd22881">
    <property type="entry name" value="Mdv1_N"/>
    <property type="match status" value="1"/>
</dbReference>
<dbReference type="SMART" id="SM00558">
    <property type="entry name" value="JmjC"/>
    <property type="match status" value="1"/>
</dbReference>
<keyword evidence="3" id="KW-0677">Repeat</keyword>
<feature type="repeat" description="WD" evidence="11">
    <location>
        <begin position="312"/>
        <end position="353"/>
    </location>
</feature>
<evidence type="ECO:0000256" key="12">
    <source>
        <dbReference type="SAM" id="Coils"/>
    </source>
</evidence>
<evidence type="ECO:0000256" key="13">
    <source>
        <dbReference type="SAM" id="MobiDB-lite"/>
    </source>
</evidence>
<dbReference type="HOGENOM" id="CLU_284984_0_0_1"/>
<feature type="repeat" description="WD" evidence="11">
    <location>
        <begin position="431"/>
        <end position="470"/>
    </location>
</feature>
<feature type="compositionally biased region" description="Basic residues" evidence="13">
    <location>
        <begin position="136"/>
        <end position="145"/>
    </location>
</feature>
<dbReference type="PROSITE" id="PS00678">
    <property type="entry name" value="WD_REPEATS_1"/>
    <property type="match status" value="3"/>
</dbReference>
<feature type="region of interest" description="Disordered" evidence="13">
    <location>
        <begin position="646"/>
        <end position="668"/>
    </location>
</feature>
<sequence length="1150" mass="128817">MADPEGYGFPDDGAGDDEQSIISTRGLEAFGRKVTTTANHLMTQNTEDVSGHYQTAMAEVHKQLKRPTVQRSVFSMARTTPTDMVRSKLSTNEIQHRALVHLSDELLSNIPEHENTYSLFQGFQASFPELTDEGKKHHRRVSRGRKLIDDGKTAPGDPKRLGQLKRDKAAMMHEFELLSVRKNMASAEIREIDNKIANLHGMRRIILERLAGFEQEEALLEHDPVIDVEGRLEEAQALVDEAEEIAKNTATQDEKDLVGDAAEYDFMSQSVYEKLPASTATTPTRKSKKVHRKKSMPILHEHFEPGSSIREIRAHQDTITALDFDAPFGTMVTAALDDTIRVWDLNAGRCMGHLEGHTASVRALQVEDNILATGSMDATIKLWDLSKARYDPHGDKYDKGEEDEDAIAWENPDDLLEPPEGSMDDCELFTLQAHVDEITALHFRGDVLVSGSADKTIRHWDLEKGRCVQTLDVMWAAAQATATIGSGESTWRPTGRPTARSADFVGALQVFESALACGTADGLVRLWDLRSGQVHRSLVGHTGAVTCLQFDDVHLVTGSADRSIRIWDLRTGSIHDAYAYDNPVTSMMFDARRIVSAAGEDVVKVYDKVEGRQWECGAGIAAAEEGKKTSVVERVGVRDGYLVEGRRDGVPVPCPATDSENASTEITMTPRDELLQRFYDAASILSPESTTRDTTAHASDAPQKGTDPHTAPMEELLSRQARQLQKLHNSNRCGEGSGLPRVDDALVLRRLDDLASIAMSRFYSYRYDRVPDCWRHLYTDTLVLMSYFYLLRLHDADAEGREELWDRLVENLDRALITSGGQSRCLGQGWIEETMELLERVLQEEPGDRPSKRQKTSSDSSTFSLDEPHGRPRLLPDRECPRHQGWALDTFEIYMNATDSPKPVVLTDLISGWPALTDRPWKSVVYLLSRTLGGRRLVPVEVGRSYVDEGWGQELIPFRSFVDKYVLVHPKEEHQVGYLAQHNLFRQIPPLRNDIQIPDLCWADVPPHPSDPSKDQPKVDVPQLNAWFGPSRTITPLHTDGYHNLLCQVVGRKYVRLYPPSATPALRPRGMEGGVDMSNTAEVDVGVVEGWDPPVDAVDGETLEAMRRELEGVEYWECILGPGDTLLIPLGWWHYVRSLTVSFSVSFWWN</sequence>
<protein>
    <recommendedName>
        <fullName evidence="9">Mitochondrial division protein 1</fullName>
    </recommendedName>
</protein>
<gene>
    <name evidence="15" type="ORF">ACRE_019840</name>
</gene>
<evidence type="ECO:0000256" key="10">
    <source>
        <dbReference type="ARBA" id="ARBA00043913"/>
    </source>
</evidence>
<feature type="repeat" description="WD" evidence="11">
    <location>
        <begin position="354"/>
        <end position="386"/>
    </location>
</feature>
<feature type="compositionally biased region" description="Basic and acidic residues" evidence="13">
    <location>
        <begin position="866"/>
        <end position="878"/>
    </location>
</feature>
<dbReference type="InterPro" id="IPR015943">
    <property type="entry name" value="WD40/YVTN_repeat-like_dom_sf"/>
</dbReference>
<proteinExistence type="inferred from homology"/>
<dbReference type="InterPro" id="IPR001680">
    <property type="entry name" value="WD40_rpt"/>
</dbReference>
<evidence type="ECO:0000256" key="7">
    <source>
        <dbReference type="ARBA" id="ARBA00023136"/>
    </source>
</evidence>
<dbReference type="Gene3D" id="6.10.280.220">
    <property type="match status" value="1"/>
</dbReference>
<feature type="region of interest" description="Disordered" evidence="13">
    <location>
        <begin position="843"/>
        <end position="878"/>
    </location>
</feature>
<keyword evidence="16" id="KW-1185">Reference proteome</keyword>
<dbReference type="Pfam" id="PF13621">
    <property type="entry name" value="Cupin_8"/>
    <property type="match status" value="1"/>
</dbReference>
<comment type="caution">
    <text evidence="15">The sequence shown here is derived from an EMBL/GenBank/DDBJ whole genome shotgun (WGS) entry which is preliminary data.</text>
</comment>